<dbReference type="CDD" id="cd08899">
    <property type="entry name" value="SRPBCC_CalC_Aha1-like_6"/>
    <property type="match status" value="1"/>
</dbReference>
<proteinExistence type="inferred from homology"/>
<name>A0ABW0K5R3_9BACL</name>
<evidence type="ECO:0000313" key="4">
    <source>
        <dbReference type="Proteomes" id="UP001596044"/>
    </source>
</evidence>
<feature type="domain" description="Activator of Hsp90 ATPase homologue 1/2-like C-terminal" evidence="2">
    <location>
        <begin position="23"/>
        <end position="133"/>
    </location>
</feature>
<dbReference type="EMBL" id="JBHSMJ010000009">
    <property type="protein sequence ID" value="MFC5448569.1"/>
    <property type="molecule type" value="Genomic_DNA"/>
</dbReference>
<dbReference type="InterPro" id="IPR023393">
    <property type="entry name" value="START-like_dom_sf"/>
</dbReference>
<evidence type="ECO:0000259" key="2">
    <source>
        <dbReference type="Pfam" id="PF08327"/>
    </source>
</evidence>
<protein>
    <submittedName>
        <fullName evidence="3">SRPBCC family protein</fullName>
    </submittedName>
</protein>
<dbReference type="SUPFAM" id="SSF55961">
    <property type="entry name" value="Bet v1-like"/>
    <property type="match status" value="1"/>
</dbReference>
<keyword evidence="4" id="KW-1185">Reference proteome</keyword>
<dbReference type="InterPro" id="IPR013538">
    <property type="entry name" value="ASHA1/2-like_C"/>
</dbReference>
<dbReference type="RefSeq" id="WP_270878236.1">
    <property type="nucleotide sequence ID" value="NZ_JAQFVF010000018.1"/>
</dbReference>
<sequence>MLASIQRTDAGYIVRFDRHLQHAVEKVWAAITDNDKLAKWMPNLQINDLRSGGLIKFDMKDGSGTFIDMEILECIPYSVLEFVWGTDRVRFELYPEPEGCLLVLKEYIGALSDHTSKDLSGWHVCLDMMSALLQGQPMAFPKSDWEKWHARYKEEVDRFQQEG</sequence>
<organism evidence="3 4">
    <name type="scientific">Paenibacillus aestuarii</name>
    <dbReference type="NCBI Taxonomy" id="516965"/>
    <lineage>
        <taxon>Bacteria</taxon>
        <taxon>Bacillati</taxon>
        <taxon>Bacillota</taxon>
        <taxon>Bacilli</taxon>
        <taxon>Bacillales</taxon>
        <taxon>Paenibacillaceae</taxon>
        <taxon>Paenibacillus</taxon>
    </lineage>
</organism>
<comment type="similarity">
    <text evidence="1">Belongs to the AHA1 family.</text>
</comment>
<evidence type="ECO:0000256" key="1">
    <source>
        <dbReference type="ARBA" id="ARBA00006817"/>
    </source>
</evidence>
<accession>A0ABW0K5R3</accession>
<evidence type="ECO:0000313" key="3">
    <source>
        <dbReference type="EMBL" id="MFC5448569.1"/>
    </source>
</evidence>
<reference evidence="4" key="1">
    <citation type="journal article" date="2019" name="Int. J. Syst. Evol. Microbiol.">
        <title>The Global Catalogue of Microorganisms (GCM) 10K type strain sequencing project: providing services to taxonomists for standard genome sequencing and annotation.</title>
        <authorList>
            <consortium name="The Broad Institute Genomics Platform"/>
            <consortium name="The Broad Institute Genome Sequencing Center for Infectious Disease"/>
            <person name="Wu L."/>
            <person name="Ma J."/>
        </authorList>
    </citation>
    <scope>NUCLEOTIDE SEQUENCE [LARGE SCALE GENOMIC DNA]</scope>
    <source>
        <strain evidence="4">KACC 11904</strain>
    </source>
</reference>
<gene>
    <name evidence="3" type="ORF">ACFPOG_09865</name>
</gene>
<dbReference type="Gene3D" id="3.30.530.20">
    <property type="match status" value="1"/>
</dbReference>
<dbReference type="Proteomes" id="UP001596044">
    <property type="component" value="Unassembled WGS sequence"/>
</dbReference>
<dbReference type="Pfam" id="PF08327">
    <property type="entry name" value="AHSA1"/>
    <property type="match status" value="1"/>
</dbReference>
<comment type="caution">
    <text evidence="3">The sequence shown here is derived from an EMBL/GenBank/DDBJ whole genome shotgun (WGS) entry which is preliminary data.</text>
</comment>